<dbReference type="GO" id="GO:0005230">
    <property type="term" value="F:extracellular ligand-gated monoatomic ion channel activity"/>
    <property type="evidence" value="ECO:0007669"/>
    <property type="project" value="InterPro"/>
</dbReference>
<dbReference type="InterPro" id="IPR038050">
    <property type="entry name" value="Neuro_actylchol_rec"/>
</dbReference>
<accession>A0A9D4M2M4</accession>
<dbReference type="Proteomes" id="UP000828390">
    <property type="component" value="Unassembled WGS sequence"/>
</dbReference>
<feature type="domain" description="Neurotransmitter-gated ion-channel ligand-binding" evidence="6">
    <location>
        <begin position="28"/>
        <end position="228"/>
    </location>
</feature>
<dbReference type="FunFam" id="2.70.170.10:FF:000028">
    <property type="entry name" value="AcetylCholine Receptor"/>
    <property type="match status" value="1"/>
</dbReference>
<keyword evidence="4 5" id="KW-0472">Membrane</keyword>
<evidence type="ECO:0000313" key="8">
    <source>
        <dbReference type="EMBL" id="KAH3869153.1"/>
    </source>
</evidence>
<feature type="domain" description="Neurotransmitter-gated ion-channel transmembrane" evidence="7">
    <location>
        <begin position="236"/>
        <end position="313"/>
    </location>
</feature>
<evidence type="ECO:0000256" key="2">
    <source>
        <dbReference type="ARBA" id="ARBA00022692"/>
    </source>
</evidence>
<evidence type="ECO:0000259" key="7">
    <source>
        <dbReference type="Pfam" id="PF02932"/>
    </source>
</evidence>
<keyword evidence="2 5" id="KW-0812">Transmembrane</keyword>
<dbReference type="InterPro" id="IPR006201">
    <property type="entry name" value="Neur_channel"/>
</dbReference>
<dbReference type="CDD" id="cd18989">
    <property type="entry name" value="LGIC_ECD_cation"/>
    <property type="match status" value="1"/>
</dbReference>
<dbReference type="InterPro" id="IPR006202">
    <property type="entry name" value="Neur_chan_lig-bd"/>
</dbReference>
<evidence type="ECO:0000256" key="3">
    <source>
        <dbReference type="ARBA" id="ARBA00022989"/>
    </source>
</evidence>
<comment type="similarity">
    <text evidence="5">Belongs to the ligand-gated ion channel (TC 1.A.9) family.</text>
</comment>
<reference evidence="8" key="2">
    <citation type="submission" date="2020-11" db="EMBL/GenBank/DDBJ databases">
        <authorList>
            <person name="McCartney M.A."/>
            <person name="Auch B."/>
            <person name="Kono T."/>
            <person name="Mallez S."/>
            <person name="Becker A."/>
            <person name="Gohl D.M."/>
            <person name="Silverstein K.A.T."/>
            <person name="Koren S."/>
            <person name="Bechman K.B."/>
            <person name="Herman A."/>
            <person name="Abrahante J.E."/>
            <person name="Garbe J."/>
        </authorList>
    </citation>
    <scope>NUCLEOTIDE SEQUENCE</scope>
    <source>
        <strain evidence="8">Duluth1</strain>
        <tissue evidence="8">Whole animal</tissue>
    </source>
</reference>
<evidence type="ECO:0000256" key="4">
    <source>
        <dbReference type="ARBA" id="ARBA00023136"/>
    </source>
</evidence>
<dbReference type="PANTHER" id="PTHR18945">
    <property type="entry name" value="NEUROTRANSMITTER GATED ION CHANNEL"/>
    <property type="match status" value="1"/>
</dbReference>
<dbReference type="InterPro" id="IPR018000">
    <property type="entry name" value="Neurotransmitter_ion_chnl_CS"/>
</dbReference>
<dbReference type="Gene3D" id="2.70.170.10">
    <property type="entry name" value="Neurotransmitter-gated ion-channel ligand-binding domain"/>
    <property type="match status" value="1"/>
</dbReference>
<proteinExistence type="inferred from homology"/>
<dbReference type="AlphaFoldDB" id="A0A9D4M2M4"/>
<comment type="caution">
    <text evidence="8">The sequence shown here is derived from an EMBL/GenBank/DDBJ whole genome shotgun (WGS) entry which is preliminary data.</text>
</comment>
<dbReference type="CDD" id="cd19051">
    <property type="entry name" value="LGIC_TM_cation"/>
    <property type="match status" value="1"/>
</dbReference>
<reference evidence="8" key="1">
    <citation type="journal article" date="2019" name="bioRxiv">
        <title>The Genome of the Zebra Mussel, Dreissena polymorpha: A Resource for Invasive Species Research.</title>
        <authorList>
            <person name="McCartney M.A."/>
            <person name="Auch B."/>
            <person name="Kono T."/>
            <person name="Mallez S."/>
            <person name="Zhang Y."/>
            <person name="Obille A."/>
            <person name="Becker A."/>
            <person name="Abrahante J.E."/>
            <person name="Garbe J."/>
            <person name="Badalamenti J.P."/>
            <person name="Herman A."/>
            <person name="Mangelson H."/>
            <person name="Liachko I."/>
            <person name="Sullivan S."/>
            <person name="Sone E.D."/>
            <person name="Koren S."/>
            <person name="Silverstein K.A.T."/>
            <person name="Beckman K.B."/>
            <person name="Gohl D.M."/>
        </authorList>
    </citation>
    <scope>NUCLEOTIDE SEQUENCE</scope>
    <source>
        <strain evidence="8">Duluth1</strain>
        <tissue evidence="8">Whole animal</tissue>
    </source>
</reference>
<feature type="transmembrane region" description="Helical" evidence="5">
    <location>
        <begin position="260"/>
        <end position="281"/>
    </location>
</feature>
<dbReference type="InterPro" id="IPR036719">
    <property type="entry name" value="Neuro-gated_channel_TM_sf"/>
</dbReference>
<gene>
    <name evidence="8" type="ORF">DPMN_032313</name>
</gene>
<dbReference type="Pfam" id="PF02931">
    <property type="entry name" value="Neur_chan_LBD"/>
    <property type="match status" value="1"/>
</dbReference>
<dbReference type="PROSITE" id="PS00236">
    <property type="entry name" value="NEUROTR_ION_CHANNEL"/>
    <property type="match status" value="1"/>
</dbReference>
<dbReference type="Gene3D" id="1.20.58.390">
    <property type="entry name" value="Neurotransmitter-gated ion-channel transmembrane domain"/>
    <property type="match status" value="1"/>
</dbReference>
<keyword evidence="5" id="KW-0813">Transport</keyword>
<dbReference type="OrthoDB" id="6153170at2759"/>
<comment type="subcellular location">
    <subcellularLocation>
        <location evidence="1">Membrane</location>
        <topology evidence="1">Multi-pass membrane protein</topology>
    </subcellularLocation>
</comment>
<organism evidence="8 9">
    <name type="scientific">Dreissena polymorpha</name>
    <name type="common">Zebra mussel</name>
    <name type="synonym">Mytilus polymorpha</name>
    <dbReference type="NCBI Taxonomy" id="45954"/>
    <lineage>
        <taxon>Eukaryota</taxon>
        <taxon>Metazoa</taxon>
        <taxon>Spiralia</taxon>
        <taxon>Lophotrochozoa</taxon>
        <taxon>Mollusca</taxon>
        <taxon>Bivalvia</taxon>
        <taxon>Autobranchia</taxon>
        <taxon>Heteroconchia</taxon>
        <taxon>Euheterodonta</taxon>
        <taxon>Imparidentia</taxon>
        <taxon>Neoheterodontei</taxon>
        <taxon>Myida</taxon>
        <taxon>Dreissenoidea</taxon>
        <taxon>Dreissenidae</taxon>
        <taxon>Dreissena</taxon>
    </lineage>
</organism>
<dbReference type="InterPro" id="IPR006029">
    <property type="entry name" value="Neurotrans-gated_channel_TM"/>
</dbReference>
<dbReference type="Pfam" id="PF02932">
    <property type="entry name" value="Neur_chan_memb"/>
    <property type="match status" value="1"/>
</dbReference>
<feature type="chain" id="PRO_5039761893" evidence="5">
    <location>
        <begin position="22"/>
        <end position="427"/>
    </location>
</feature>
<dbReference type="EMBL" id="JAIWYP010000002">
    <property type="protein sequence ID" value="KAH3869153.1"/>
    <property type="molecule type" value="Genomic_DNA"/>
</dbReference>
<dbReference type="SUPFAM" id="SSF90112">
    <property type="entry name" value="Neurotransmitter-gated ion-channel transmembrane pore"/>
    <property type="match status" value="1"/>
</dbReference>
<sequence>MMRKIGIAAFLYVTFLCCVTGASLNDTKTLLRDLLNNYNKNVRPVHNQSEIVNVTVQLYAKSIQEFNEVSEVFSVVAGFSISWKDESMTWNPANYGGASKIMTSYDDVWVPELILTSPSDDVESLGAAWNRIRYYADGTASWIPVVLAKSTCTVDVEIYPFDTQTCTLSYNAMGYELGEVFILPATEAVDITLFSEHPMWDLVDTAAKSESFGYSWQVSFTFKLKRRPAYVFVNVVLPILFLSVLNLLVFLLVPESGERVSYCITVLLSIAVFMTIVSAMLPRTSKPVPIVSYKLIIDMVISAAITVVVILNLRIYSKDPEIPVPNCLIGIYRFWTCAVCRKRKIEPLWMRKLFRKTSKATRLQTVKTISEAKNENDIKRQLSELIDEEQITWKKISYMVDGGALWLFGLATFCSFAVFLAIVTSRG</sequence>
<dbReference type="GO" id="GO:0004888">
    <property type="term" value="F:transmembrane signaling receptor activity"/>
    <property type="evidence" value="ECO:0007669"/>
    <property type="project" value="InterPro"/>
</dbReference>
<keyword evidence="5" id="KW-0732">Signal</keyword>
<dbReference type="InterPro" id="IPR036734">
    <property type="entry name" value="Neur_chan_lig-bd_sf"/>
</dbReference>
<dbReference type="GO" id="GO:0016020">
    <property type="term" value="C:membrane"/>
    <property type="evidence" value="ECO:0007669"/>
    <property type="project" value="UniProtKB-SubCell"/>
</dbReference>
<dbReference type="PRINTS" id="PR00252">
    <property type="entry name" value="NRIONCHANNEL"/>
</dbReference>
<feature type="transmembrane region" description="Helical" evidence="5">
    <location>
        <begin position="229"/>
        <end position="253"/>
    </location>
</feature>
<keyword evidence="3 5" id="KW-1133">Transmembrane helix</keyword>
<dbReference type="SUPFAM" id="SSF63712">
    <property type="entry name" value="Nicotinic receptor ligand binding domain-like"/>
    <property type="match status" value="1"/>
</dbReference>
<keyword evidence="5" id="KW-0406">Ion transport</keyword>
<keyword evidence="9" id="KW-1185">Reference proteome</keyword>
<keyword evidence="5" id="KW-0407">Ion channel</keyword>
<feature type="signal peptide" evidence="5">
    <location>
        <begin position="1"/>
        <end position="21"/>
    </location>
</feature>
<evidence type="ECO:0000313" key="9">
    <source>
        <dbReference type="Proteomes" id="UP000828390"/>
    </source>
</evidence>
<evidence type="ECO:0000256" key="5">
    <source>
        <dbReference type="RuleBase" id="RU000687"/>
    </source>
</evidence>
<evidence type="ECO:0000256" key="1">
    <source>
        <dbReference type="ARBA" id="ARBA00004141"/>
    </source>
</evidence>
<protein>
    <submittedName>
        <fullName evidence="8">Uncharacterized protein</fullName>
    </submittedName>
</protein>
<name>A0A9D4M2M4_DREPO</name>
<feature type="transmembrane region" description="Helical" evidence="5">
    <location>
        <begin position="293"/>
        <end position="313"/>
    </location>
</feature>
<feature type="transmembrane region" description="Helical" evidence="5">
    <location>
        <begin position="404"/>
        <end position="423"/>
    </location>
</feature>
<evidence type="ECO:0000259" key="6">
    <source>
        <dbReference type="Pfam" id="PF02931"/>
    </source>
</evidence>